<keyword evidence="1" id="KW-0812">Transmembrane</keyword>
<evidence type="ECO:0008006" key="3">
    <source>
        <dbReference type="Google" id="ProtNLM"/>
    </source>
</evidence>
<sequence>MRGSVTSFPYEEFDSLYMRGSPPRFYAEGTLGSFDGNVSGRRLRWVGLGICAALAAFAFGLTRVPNAEQVFLVVGLVIMTTCVFTFTASMRRSRRDRRLAGVGRRRA</sequence>
<feature type="transmembrane region" description="Helical" evidence="1">
    <location>
        <begin position="45"/>
        <end position="64"/>
    </location>
</feature>
<accession>A0AB33JQU8</accession>
<evidence type="ECO:0000313" key="2">
    <source>
        <dbReference type="EMBL" id="BFP43674.1"/>
    </source>
</evidence>
<protein>
    <recommendedName>
        <fullName evidence="3">DUF3040 domain-containing protein</fullName>
    </recommendedName>
</protein>
<evidence type="ECO:0000256" key="1">
    <source>
        <dbReference type="SAM" id="Phobius"/>
    </source>
</evidence>
<reference evidence="2" key="1">
    <citation type="submission" date="2024-07" db="EMBL/GenBank/DDBJ databases">
        <title>Complete genome sequences of cellulolytic bacteria, Kitasatospora sp. CMC57 and Streptomyces sp. CMC78, isolated from Japanese agricultural soil.</title>
        <authorList>
            <person name="Hashimoto T."/>
            <person name="Ito M."/>
            <person name="Iwamoto M."/>
            <person name="Fukahori D."/>
            <person name="Shoda T."/>
            <person name="Sakoda M."/>
            <person name="Morohoshi T."/>
            <person name="Mitsuboshi M."/>
            <person name="Nishizawa T."/>
        </authorList>
    </citation>
    <scope>NUCLEOTIDE SEQUENCE</scope>
    <source>
        <strain evidence="2">CMC57</strain>
    </source>
</reference>
<keyword evidence="1" id="KW-0472">Membrane</keyword>
<feature type="transmembrane region" description="Helical" evidence="1">
    <location>
        <begin position="70"/>
        <end position="88"/>
    </location>
</feature>
<keyword evidence="1" id="KW-1133">Transmembrane helix</keyword>
<gene>
    <name evidence="2" type="ORF">KCMC57_00420</name>
</gene>
<dbReference type="AlphaFoldDB" id="A0AB33JQU8"/>
<name>A0AB33JQU8_9ACTN</name>
<proteinExistence type="predicted"/>
<dbReference type="EMBL" id="AP035881">
    <property type="protein sequence ID" value="BFP43674.1"/>
    <property type="molecule type" value="Genomic_DNA"/>
</dbReference>
<organism evidence="2">
    <name type="scientific">Kitasatospora sp. CMC57</name>
    <dbReference type="NCBI Taxonomy" id="3231513"/>
    <lineage>
        <taxon>Bacteria</taxon>
        <taxon>Bacillati</taxon>
        <taxon>Actinomycetota</taxon>
        <taxon>Actinomycetes</taxon>
        <taxon>Kitasatosporales</taxon>
        <taxon>Streptomycetaceae</taxon>
        <taxon>Kitasatospora</taxon>
    </lineage>
</organism>